<accession>B8A0H8</accession>
<protein>
    <submittedName>
        <fullName evidence="2">Uncharacterized protein</fullName>
    </submittedName>
</protein>
<feature type="compositionally biased region" description="Basic and acidic residues" evidence="1">
    <location>
        <begin position="197"/>
        <end position="211"/>
    </location>
</feature>
<dbReference type="AlphaFoldDB" id="B8A0H8"/>
<evidence type="ECO:0000256" key="1">
    <source>
        <dbReference type="SAM" id="MobiDB-lite"/>
    </source>
</evidence>
<reference evidence="2" key="1">
    <citation type="journal article" date="2009" name="PLoS Genet.">
        <title>Sequencing, mapping, and analysis of 27,455 maize full-length cDNAs.</title>
        <authorList>
            <person name="Soderlund C."/>
            <person name="Descour A."/>
            <person name="Kudrna D."/>
            <person name="Bomhoff M."/>
            <person name="Boyd L."/>
            <person name="Currie J."/>
            <person name="Angelova A."/>
            <person name="Collura K."/>
            <person name="Wissotski M."/>
            <person name="Ashley E."/>
            <person name="Morrow D."/>
            <person name="Fernandes J."/>
            <person name="Walbot V."/>
            <person name="Yu Y."/>
        </authorList>
    </citation>
    <scope>NUCLEOTIDE SEQUENCE</scope>
    <source>
        <strain evidence="2">B73</strain>
    </source>
</reference>
<proteinExistence type="evidence at transcript level"/>
<feature type="region of interest" description="Disordered" evidence="1">
    <location>
        <begin position="191"/>
        <end position="211"/>
    </location>
</feature>
<feature type="region of interest" description="Disordered" evidence="1">
    <location>
        <begin position="14"/>
        <end position="33"/>
    </location>
</feature>
<sequence>MGSPSHDVRHRAVGFALDPHHPARPRDEEVPWLDGTGDVPDERHERQLRQRVALAERHGHGRPRGRLVPVQLLLPGGTLDQQAEVPGHHHRLPLRQVALLGLRHVRDVADGEHVPQPADAQVVVHPEVALLVHVLPEDRPAEPAGRHGPARAHEVAVGLQRLPRRRGERPGVRGGRRQVHRLVQQHGDVLGPQPLERLGRRPGAHDLEQPRRAVDDGDALLGALHHDLRRQLHADGPAADDQHRLRRVDPVLVALEHLQPVRPLLRPVARAPRRDHEEVVRHGAADGGEHHGVVQADGGGGDHFGVRQVVGVRDHRALHRRRVHLGAQVGPRDLEVLLRVDEDDVGVVLERLGEEGAGDAAAHDDDAVAGGPQHGAPPDGVLAS</sequence>
<organism evidence="2">
    <name type="scientific">Zea mays</name>
    <name type="common">Maize</name>
    <dbReference type="NCBI Taxonomy" id="4577"/>
    <lineage>
        <taxon>Eukaryota</taxon>
        <taxon>Viridiplantae</taxon>
        <taxon>Streptophyta</taxon>
        <taxon>Embryophyta</taxon>
        <taxon>Tracheophyta</taxon>
        <taxon>Spermatophyta</taxon>
        <taxon>Magnoliopsida</taxon>
        <taxon>Liliopsida</taxon>
        <taxon>Poales</taxon>
        <taxon>Poaceae</taxon>
        <taxon>PACMAD clade</taxon>
        <taxon>Panicoideae</taxon>
        <taxon>Andropogonodae</taxon>
        <taxon>Andropogoneae</taxon>
        <taxon>Tripsacinae</taxon>
        <taxon>Zea</taxon>
    </lineage>
</organism>
<evidence type="ECO:0000313" key="2">
    <source>
        <dbReference type="EMBL" id="ACL53677.1"/>
    </source>
</evidence>
<name>B8A0H8_MAIZE</name>
<feature type="compositionally biased region" description="Basic and acidic residues" evidence="1">
    <location>
        <begin position="18"/>
        <end position="29"/>
    </location>
</feature>
<feature type="region of interest" description="Disordered" evidence="1">
    <location>
        <begin position="355"/>
        <end position="384"/>
    </location>
</feature>
<reference evidence="2" key="2">
    <citation type="submission" date="2012-06" db="EMBL/GenBank/DDBJ databases">
        <authorList>
            <person name="Yu Y."/>
            <person name="Currie J."/>
            <person name="Lomeli R."/>
            <person name="Angelova A."/>
            <person name="Collura K."/>
            <person name="Wissotski M."/>
            <person name="Campos D."/>
            <person name="Kudrna D."/>
            <person name="Golser W."/>
            <person name="Ashely E."/>
            <person name="Descour A."/>
            <person name="Fernandes J."/>
            <person name="Soderlund C."/>
            <person name="Walbot V."/>
        </authorList>
    </citation>
    <scope>NUCLEOTIDE SEQUENCE</scope>
    <source>
        <strain evidence="2">B73</strain>
    </source>
</reference>
<dbReference type="EMBL" id="BT055070">
    <property type="protein sequence ID" value="ACL53677.1"/>
    <property type="molecule type" value="mRNA"/>
</dbReference>